<dbReference type="PANTHER" id="PTHR48111:SF2">
    <property type="entry name" value="RESPONSE REGULATOR SAER"/>
    <property type="match status" value="1"/>
</dbReference>
<reference evidence="10 11" key="1">
    <citation type="submission" date="2024-06" db="EMBL/GenBank/DDBJ databases">
        <title>Sorghum-associated microbial communities from plants grown in Nebraska, USA.</title>
        <authorList>
            <person name="Schachtman D."/>
        </authorList>
    </citation>
    <scope>NUCLEOTIDE SEQUENCE [LARGE SCALE GENOMIC DNA]</scope>
    <source>
        <strain evidence="10 11">736</strain>
    </source>
</reference>
<feature type="domain" description="Response regulatory" evidence="8">
    <location>
        <begin position="3"/>
        <end position="115"/>
    </location>
</feature>
<proteinExistence type="predicted"/>
<dbReference type="Gene3D" id="1.10.10.10">
    <property type="entry name" value="Winged helix-like DNA-binding domain superfamily/Winged helix DNA-binding domain"/>
    <property type="match status" value="1"/>
</dbReference>
<dbReference type="Proteomes" id="UP001549363">
    <property type="component" value="Unassembled WGS sequence"/>
</dbReference>
<dbReference type="PANTHER" id="PTHR48111">
    <property type="entry name" value="REGULATOR OF RPOS"/>
    <property type="match status" value="1"/>
</dbReference>
<dbReference type="InterPro" id="IPR036388">
    <property type="entry name" value="WH-like_DNA-bd_sf"/>
</dbReference>
<comment type="caution">
    <text evidence="10">The sequence shown here is derived from an EMBL/GenBank/DDBJ whole genome shotgun (WGS) entry which is preliminary data.</text>
</comment>
<keyword evidence="1 6" id="KW-0597">Phosphoprotein</keyword>
<name>A0ABV2PDU0_9BACI</name>
<evidence type="ECO:0000256" key="4">
    <source>
        <dbReference type="ARBA" id="ARBA00023125"/>
    </source>
</evidence>
<feature type="domain" description="OmpR/PhoB-type" evidence="9">
    <location>
        <begin position="123"/>
        <end position="220"/>
    </location>
</feature>
<dbReference type="Gene3D" id="6.10.250.690">
    <property type="match status" value="1"/>
</dbReference>
<keyword evidence="5" id="KW-0804">Transcription</keyword>
<dbReference type="Gene3D" id="3.40.50.2300">
    <property type="match status" value="1"/>
</dbReference>
<sequence length="220" mass="25008">MAKVLAVDDEQAILVLIKNALIKDNHLVTVVSDATEVCKMDLGNFDLILLDVMMPAIDGFTLCRQIRPAVDCPILFLTAKTLEEDLMYGLGLGADDYIVKPFGIGELRARVHAHLRREKRGRRSILYTDEVHFNLSGKELYVSEDKVALTKSEYEICEFLARNRGQVFTKEKIYETIFGFDGKSDSLAITEHIKNIRAKLHAFDIDVIDTVWGIGYKWRQ</sequence>
<evidence type="ECO:0000256" key="7">
    <source>
        <dbReference type="PROSITE-ProRule" id="PRU01091"/>
    </source>
</evidence>
<dbReference type="RefSeq" id="WP_354470738.1">
    <property type="nucleotide sequence ID" value="NZ_JBEPSB010000001.1"/>
</dbReference>
<dbReference type="Pfam" id="PF00486">
    <property type="entry name" value="Trans_reg_C"/>
    <property type="match status" value="1"/>
</dbReference>
<evidence type="ECO:0000259" key="9">
    <source>
        <dbReference type="PROSITE" id="PS51755"/>
    </source>
</evidence>
<gene>
    <name evidence="10" type="ORF">ABIA69_000228</name>
</gene>
<dbReference type="CDD" id="cd00383">
    <property type="entry name" value="trans_reg_C"/>
    <property type="match status" value="1"/>
</dbReference>
<dbReference type="InterPro" id="IPR039420">
    <property type="entry name" value="WalR-like"/>
</dbReference>
<evidence type="ECO:0000313" key="11">
    <source>
        <dbReference type="Proteomes" id="UP001549363"/>
    </source>
</evidence>
<keyword evidence="3" id="KW-0805">Transcription regulation</keyword>
<dbReference type="SUPFAM" id="SSF52172">
    <property type="entry name" value="CheY-like"/>
    <property type="match status" value="1"/>
</dbReference>
<dbReference type="SMART" id="SM00862">
    <property type="entry name" value="Trans_reg_C"/>
    <property type="match status" value="1"/>
</dbReference>
<accession>A0ABV2PDU0</accession>
<evidence type="ECO:0000259" key="8">
    <source>
        <dbReference type="PROSITE" id="PS50110"/>
    </source>
</evidence>
<keyword evidence="4 7" id="KW-0238">DNA-binding</keyword>
<keyword evidence="2" id="KW-0902">Two-component regulatory system</keyword>
<evidence type="ECO:0000256" key="5">
    <source>
        <dbReference type="ARBA" id="ARBA00023163"/>
    </source>
</evidence>
<dbReference type="PROSITE" id="PS50110">
    <property type="entry name" value="RESPONSE_REGULATORY"/>
    <property type="match status" value="1"/>
</dbReference>
<evidence type="ECO:0000256" key="1">
    <source>
        <dbReference type="ARBA" id="ARBA00022553"/>
    </source>
</evidence>
<evidence type="ECO:0000256" key="3">
    <source>
        <dbReference type="ARBA" id="ARBA00023015"/>
    </source>
</evidence>
<dbReference type="EMBL" id="JBEPSB010000001">
    <property type="protein sequence ID" value="MET4559085.1"/>
    <property type="molecule type" value="Genomic_DNA"/>
</dbReference>
<dbReference type="CDD" id="cd17574">
    <property type="entry name" value="REC_OmpR"/>
    <property type="match status" value="1"/>
</dbReference>
<dbReference type="InterPro" id="IPR001789">
    <property type="entry name" value="Sig_transdc_resp-reg_receiver"/>
</dbReference>
<evidence type="ECO:0000256" key="6">
    <source>
        <dbReference type="PROSITE-ProRule" id="PRU00169"/>
    </source>
</evidence>
<dbReference type="Pfam" id="PF00072">
    <property type="entry name" value="Response_reg"/>
    <property type="match status" value="1"/>
</dbReference>
<evidence type="ECO:0000256" key="2">
    <source>
        <dbReference type="ARBA" id="ARBA00023012"/>
    </source>
</evidence>
<protein>
    <submittedName>
        <fullName evidence="10">DNA-binding response OmpR family regulator</fullName>
    </submittedName>
</protein>
<dbReference type="PROSITE" id="PS51755">
    <property type="entry name" value="OMPR_PHOB"/>
    <property type="match status" value="1"/>
</dbReference>
<dbReference type="InterPro" id="IPR011006">
    <property type="entry name" value="CheY-like_superfamily"/>
</dbReference>
<feature type="DNA-binding region" description="OmpR/PhoB-type" evidence="7">
    <location>
        <begin position="123"/>
        <end position="220"/>
    </location>
</feature>
<evidence type="ECO:0000313" key="10">
    <source>
        <dbReference type="EMBL" id="MET4559085.1"/>
    </source>
</evidence>
<dbReference type="InterPro" id="IPR001867">
    <property type="entry name" value="OmpR/PhoB-type_DNA-bd"/>
</dbReference>
<keyword evidence="11" id="KW-1185">Reference proteome</keyword>
<feature type="modified residue" description="4-aspartylphosphate" evidence="6">
    <location>
        <position position="51"/>
    </location>
</feature>
<dbReference type="GO" id="GO:0003677">
    <property type="term" value="F:DNA binding"/>
    <property type="evidence" value="ECO:0007669"/>
    <property type="project" value="UniProtKB-KW"/>
</dbReference>
<dbReference type="SMART" id="SM00448">
    <property type="entry name" value="REC"/>
    <property type="match status" value="1"/>
</dbReference>
<organism evidence="10 11">
    <name type="scientific">Lysinibacillus parviboronicapiens</name>
    <dbReference type="NCBI Taxonomy" id="436516"/>
    <lineage>
        <taxon>Bacteria</taxon>
        <taxon>Bacillati</taxon>
        <taxon>Bacillota</taxon>
        <taxon>Bacilli</taxon>
        <taxon>Bacillales</taxon>
        <taxon>Bacillaceae</taxon>
        <taxon>Lysinibacillus</taxon>
    </lineage>
</organism>